<dbReference type="OrthoDB" id="7866182at2"/>
<dbReference type="KEGG" id="ceh:CEW89_09045"/>
<organism evidence="1 2">
    <name type="scientific">Celeribacter ethanolicus</name>
    <dbReference type="NCBI Taxonomy" id="1758178"/>
    <lineage>
        <taxon>Bacteria</taxon>
        <taxon>Pseudomonadati</taxon>
        <taxon>Pseudomonadota</taxon>
        <taxon>Alphaproteobacteria</taxon>
        <taxon>Rhodobacterales</taxon>
        <taxon>Roseobacteraceae</taxon>
        <taxon>Celeribacter</taxon>
    </lineage>
</organism>
<dbReference type="AlphaFoldDB" id="A0A291GBY2"/>
<reference evidence="1 2" key="1">
    <citation type="submission" date="2017-06" db="EMBL/GenBank/DDBJ databases">
        <title>Celeribacter sp. TSPH2 complete genome sequence.</title>
        <authorList>
            <person name="Woo J.-H."/>
            <person name="Kim H.-S."/>
        </authorList>
    </citation>
    <scope>NUCLEOTIDE SEQUENCE [LARGE SCALE GENOMIC DNA]</scope>
    <source>
        <strain evidence="1 2">TSPH2</strain>
    </source>
</reference>
<name>A0A291GBY2_9RHOB</name>
<proteinExistence type="predicted"/>
<dbReference type="SUPFAM" id="SSF49899">
    <property type="entry name" value="Concanavalin A-like lectins/glucanases"/>
    <property type="match status" value="1"/>
</dbReference>
<gene>
    <name evidence="1" type="ORF">CEW89_09045</name>
</gene>
<keyword evidence="2" id="KW-1185">Reference proteome</keyword>
<dbReference type="EMBL" id="CP022196">
    <property type="protein sequence ID" value="ATG47705.1"/>
    <property type="molecule type" value="Genomic_DNA"/>
</dbReference>
<dbReference type="STRING" id="1758178.GCA_001550095_02145"/>
<sequence>MLYVDMDLPQGALLPAADAQENPGGIVFDAAGLVIEDGRVSGWRDLSGTRVARPATPNEGHARQETLGARPVLRLRDGVNCGFALEELALQAPRFSVAVMFASPMGRASTLMTLNPREGRDYLFLSEADGVVELKFRDGVAGLTRPTAHSEGCFSLVCASVEGGKMKLAVNGETPSGLAVPSGLEAGFHDLFIGCRSDRAGIKKTLGEAQIARLWIWPGEDVFAGEAYGKLTALWQKEAAYGL</sequence>
<evidence type="ECO:0000313" key="2">
    <source>
        <dbReference type="Proteomes" id="UP000217935"/>
    </source>
</evidence>
<protein>
    <recommendedName>
        <fullName evidence="3">LamG domain-containing protein</fullName>
    </recommendedName>
</protein>
<dbReference type="InterPro" id="IPR013320">
    <property type="entry name" value="ConA-like_dom_sf"/>
</dbReference>
<evidence type="ECO:0008006" key="3">
    <source>
        <dbReference type="Google" id="ProtNLM"/>
    </source>
</evidence>
<dbReference type="RefSeq" id="WP_096805682.1">
    <property type="nucleotide sequence ID" value="NZ_CP022196.1"/>
</dbReference>
<evidence type="ECO:0000313" key="1">
    <source>
        <dbReference type="EMBL" id="ATG47705.1"/>
    </source>
</evidence>
<accession>A0A291GBY2</accession>
<dbReference type="Proteomes" id="UP000217935">
    <property type="component" value="Chromosome"/>
</dbReference>